<evidence type="ECO:0000259" key="2">
    <source>
        <dbReference type="Pfam" id="PF00656"/>
    </source>
</evidence>
<feature type="domain" description="Peptidase C14 caspase" evidence="2">
    <location>
        <begin position="4"/>
        <end position="265"/>
    </location>
</feature>
<accession>A0A0R0IUG4</accession>
<dbReference type="InterPro" id="IPR011600">
    <property type="entry name" value="Pept_C14_caspase"/>
</dbReference>
<dbReference type="PANTHER" id="PTHR48104:SF30">
    <property type="entry name" value="METACASPASE-1"/>
    <property type="match status" value="1"/>
</dbReference>
<comment type="similarity">
    <text evidence="1">Belongs to the peptidase C14B family.</text>
</comment>
<dbReference type="PANTHER" id="PTHR48104">
    <property type="entry name" value="METACASPASE-4"/>
    <property type="match status" value="1"/>
</dbReference>
<dbReference type="Proteomes" id="UP000008827">
    <property type="component" value="Chromosome 8"/>
</dbReference>
<dbReference type="PaxDb" id="3847-GLYMA08G17320.1"/>
<dbReference type="GO" id="GO:0006508">
    <property type="term" value="P:proteolysis"/>
    <property type="evidence" value="ECO:0007669"/>
    <property type="project" value="InterPro"/>
</dbReference>
<evidence type="ECO:0000256" key="1">
    <source>
        <dbReference type="ARBA" id="ARBA00009005"/>
    </source>
</evidence>
<evidence type="ECO:0000313" key="5">
    <source>
        <dbReference type="Proteomes" id="UP000008827"/>
    </source>
</evidence>
<keyword evidence="5" id="KW-1185">Reference proteome</keyword>
<dbReference type="AlphaFoldDB" id="A0A0R0IUG4"/>
<dbReference type="SMR" id="A0A0R0IUG4"/>
<dbReference type="GO" id="GO:0004197">
    <property type="term" value="F:cysteine-type endopeptidase activity"/>
    <property type="evidence" value="ECO:0007669"/>
    <property type="project" value="InterPro"/>
</dbReference>
<evidence type="ECO:0000313" key="4">
    <source>
        <dbReference type="EnsemblPlants" id="KRH43659"/>
    </source>
</evidence>
<dbReference type="KEGG" id="gmx:100789618"/>
<proteinExistence type="inferred from homology"/>
<reference evidence="4" key="2">
    <citation type="submission" date="2018-02" db="UniProtKB">
        <authorList>
            <consortium name="EnsemblPlants"/>
        </authorList>
    </citation>
    <scope>IDENTIFICATION</scope>
    <source>
        <strain evidence="4">Williams 82</strain>
    </source>
</reference>
<dbReference type="OMA" id="TIVSDCC"/>
<reference evidence="3 4" key="1">
    <citation type="journal article" date="2010" name="Nature">
        <title>Genome sequence of the palaeopolyploid soybean.</title>
        <authorList>
            <person name="Schmutz J."/>
            <person name="Cannon S.B."/>
            <person name="Schlueter J."/>
            <person name="Ma J."/>
            <person name="Mitros T."/>
            <person name="Nelson W."/>
            <person name="Hyten D.L."/>
            <person name="Song Q."/>
            <person name="Thelen J.J."/>
            <person name="Cheng J."/>
            <person name="Xu D."/>
            <person name="Hellsten U."/>
            <person name="May G.D."/>
            <person name="Yu Y."/>
            <person name="Sakurai T."/>
            <person name="Umezawa T."/>
            <person name="Bhattacharyya M.K."/>
            <person name="Sandhu D."/>
            <person name="Valliyodan B."/>
            <person name="Lindquist E."/>
            <person name="Peto M."/>
            <person name="Grant D."/>
            <person name="Shu S."/>
            <person name="Goodstein D."/>
            <person name="Barry K."/>
            <person name="Futrell-Griggs M."/>
            <person name="Abernathy B."/>
            <person name="Du J."/>
            <person name="Tian Z."/>
            <person name="Zhu L."/>
            <person name="Gill N."/>
            <person name="Joshi T."/>
            <person name="Libault M."/>
            <person name="Sethuraman A."/>
            <person name="Zhang X.-C."/>
            <person name="Shinozaki K."/>
            <person name="Nguyen H.T."/>
            <person name="Wing R.A."/>
            <person name="Cregan P."/>
            <person name="Specht J."/>
            <person name="Grimwood J."/>
            <person name="Rokhsar D."/>
            <person name="Stacey G."/>
            <person name="Shoemaker R.C."/>
            <person name="Jackson S.A."/>
        </authorList>
    </citation>
    <scope>NUCLEOTIDE SEQUENCE</scope>
    <source>
        <strain evidence="4">cv. Williams 82</strain>
        <tissue evidence="3">Callus</tissue>
    </source>
</reference>
<protein>
    <recommendedName>
        <fullName evidence="2">Peptidase C14 caspase domain-containing protein</fullName>
    </recommendedName>
</protein>
<organism evidence="3">
    <name type="scientific">Glycine max</name>
    <name type="common">Soybean</name>
    <name type="synonym">Glycine hispida</name>
    <dbReference type="NCBI Taxonomy" id="3847"/>
    <lineage>
        <taxon>Eukaryota</taxon>
        <taxon>Viridiplantae</taxon>
        <taxon>Streptophyta</taxon>
        <taxon>Embryophyta</taxon>
        <taxon>Tracheophyta</taxon>
        <taxon>Spermatophyta</taxon>
        <taxon>Magnoliopsida</taxon>
        <taxon>eudicotyledons</taxon>
        <taxon>Gunneridae</taxon>
        <taxon>Pentapetalae</taxon>
        <taxon>rosids</taxon>
        <taxon>fabids</taxon>
        <taxon>Fabales</taxon>
        <taxon>Fabaceae</taxon>
        <taxon>Papilionoideae</taxon>
        <taxon>50 kb inversion clade</taxon>
        <taxon>NPAAA clade</taxon>
        <taxon>indigoferoid/millettioid clade</taxon>
        <taxon>Phaseoleae</taxon>
        <taxon>Glycine</taxon>
        <taxon>Glycine subgen. Soja</taxon>
    </lineage>
</organism>
<dbReference type="EMBL" id="CM000841">
    <property type="protein sequence ID" value="KRH43659.1"/>
    <property type="molecule type" value="Genomic_DNA"/>
</dbReference>
<evidence type="ECO:0000313" key="3">
    <source>
        <dbReference type="EMBL" id="KRH43659.1"/>
    </source>
</evidence>
<dbReference type="InterPro" id="IPR050452">
    <property type="entry name" value="Metacaspase"/>
</dbReference>
<dbReference type="Pfam" id="PF00656">
    <property type="entry name" value="Peptidase_C14"/>
    <property type="match status" value="1"/>
</dbReference>
<dbReference type="Gene3D" id="3.40.50.12660">
    <property type="match status" value="2"/>
</dbReference>
<dbReference type="EnsemblPlants" id="KRH43659">
    <property type="protein sequence ID" value="KRH43659"/>
    <property type="gene ID" value="GLYMA_08G162900"/>
</dbReference>
<name>A0A0R0IUG4_SOYBN</name>
<gene>
    <name evidence="3" type="ORF">GLYMA_08G162900</name>
</gene>
<sequence>MQIDDDFRQFVDKVPRGCKITIVSDCCHSGGLIEAAKEQIGDSTNEEGQNSPSLFHFKNLFHRNMEQEEEEETIVKNRSLPLSTLTEILKQKSGKDDDIEIGKLRHTLFGEDASPKVKKYMNLVINKLQHGTSGGERGGGHTILGLVGDLAQQFFEQKLNDDDNHDEEYAKRGWSKREEHHAASIKRNILDCGILLSGCQSDQTSADFASPYGNSDAAYGAFSNVIQSIIEETDGAVTNRELVLKARMVLKSQGFDQKPGLYCSDNNVNASFLC</sequence>
<reference evidence="3" key="3">
    <citation type="submission" date="2018-07" db="EMBL/GenBank/DDBJ databases">
        <title>WGS assembly of Glycine max.</title>
        <authorList>
            <person name="Schmutz J."/>
            <person name="Cannon S."/>
            <person name="Schlueter J."/>
            <person name="Ma J."/>
            <person name="Mitros T."/>
            <person name="Nelson W."/>
            <person name="Hyten D."/>
            <person name="Song Q."/>
            <person name="Thelen J."/>
            <person name="Cheng J."/>
            <person name="Xu D."/>
            <person name="Hellsten U."/>
            <person name="May G."/>
            <person name="Yu Y."/>
            <person name="Sakurai T."/>
            <person name="Umezawa T."/>
            <person name="Bhattacharyya M."/>
            <person name="Sandhu D."/>
            <person name="Valliyodan B."/>
            <person name="Lindquist E."/>
            <person name="Peto M."/>
            <person name="Grant D."/>
            <person name="Shu S."/>
            <person name="Goodstein D."/>
            <person name="Barry K."/>
            <person name="Futrell-Griggs M."/>
            <person name="Abernathy B."/>
            <person name="Du J."/>
            <person name="Tian Z."/>
            <person name="Zhu L."/>
            <person name="Gill N."/>
            <person name="Joshi T."/>
            <person name="Libault M."/>
            <person name="Sethuraman A."/>
            <person name="Zhang X."/>
            <person name="Shinozaki K."/>
            <person name="Nguyen H."/>
            <person name="Wing R."/>
            <person name="Cregan P."/>
            <person name="Specht J."/>
            <person name="Grimwood J."/>
            <person name="Rokhsar D."/>
            <person name="Stacey G."/>
            <person name="Shoemaker R."/>
            <person name="Jackson S."/>
        </authorList>
    </citation>
    <scope>NUCLEOTIDE SEQUENCE</scope>
    <source>
        <tissue evidence="3">Callus</tissue>
    </source>
</reference>
<dbReference type="Gramene" id="KRH43659">
    <property type="protein sequence ID" value="KRH43659"/>
    <property type="gene ID" value="GLYMA_08G162900"/>
</dbReference>